<evidence type="ECO:0000256" key="1">
    <source>
        <dbReference type="ARBA" id="ARBA00004072"/>
    </source>
</evidence>
<dbReference type="GO" id="GO:1990904">
    <property type="term" value="C:ribonucleoprotein complex"/>
    <property type="evidence" value="ECO:0007669"/>
    <property type="project" value="UniProtKB-KW"/>
</dbReference>
<evidence type="ECO:0000256" key="4">
    <source>
        <dbReference type="ARBA" id="ARBA00022730"/>
    </source>
</evidence>
<protein>
    <recommendedName>
        <fullName evidence="8 10">Large ribosomal subunit protein uL24</fullName>
    </recommendedName>
</protein>
<dbReference type="GO" id="GO:0005840">
    <property type="term" value="C:ribosome"/>
    <property type="evidence" value="ECO:0007669"/>
    <property type="project" value="UniProtKB-KW"/>
</dbReference>
<comment type="function">
    <text evidence="9 10">One of the proteins that surrounds the polypeptide exit tunnel on the outside of the subunit.</text>
</comment>
<comment type="function">
    <text evidence="1 10">One of two assembly initiator proteins, it binds directly to the 5'-end of the 23S rRNA, where it nucleates assembly of the 50S subunit.</text>
</comment>
<dbReference type="Proteomes" id="UP001142078">
    <property type="component" value="Unassembled WGS sequence"/>
</dbReference>
<dbReference type="SUPFAM" id="SSF50104">
    <property type="entry name" value="Translation proteins SH3-like domain"/>
    <property type="match status" value="1"/>
</dbReference>
<evidence type="ECO:0000313" key="13">
    <source>
        <dbReference type="Proteomes" id="UP001142078"/>
    </source>
</evidence>
<evidence type="ECO:0000256" key="3">
    <source>
        <dbReference type="ARBA" id="ARBA00011838"/>
    </source>
</evidence>
<evidence type="ECO:0000256" key="10">
    <source>
        <dbReference type="HAMAP-Rule" id="MF_01326"/>
    </source>
</evidence>
<evidence type="ECO:0000259" key="11">
    <source>
        <dbReference type="SMART" id="SM00739"/>
    </source>
</evidence>
<keyword evidence="7 10" id="KW-0687">Ribonucleoprotein</keyword>
<dbReference type="Pfam" id="PF00467">
    <property type="entry name" value="KOW"/>
    <property type="match status" value="1"/>
</dbReference>
<dbReference type="InterPro" id="IPR041988">
    <property type="entry name" value="Ribosomal_uL24_KOW"/>
</dbReference>
<evidence type="ECO:0000256" key="2">
    <source>
        <dbReference type="ARBA" id="ARBA00010618"/>
    </source>
</evidence>
<reference evidence="12" key="1">
    <citation type="submission" date="2022-07" db="EMBL/GenBank/DDBJ databases">
        <title>Enhanced cultured diversity of the mouse gut microbiota enables custom-made synthetic communities.</title>
        <authorList>
            <person name="Afrizal A."/>
        </authorList>
    </citation>
    <scope>NUCLEOTIDE SEQUENCE</scope>
    <source>
        <strain evidence="12">DSM 29482</strain>
    </source>
</reference>
<dbReference type="InterPro" id="IPR003256">
    <property type="entry name" value="Ribosomal_uL24"/>
</dbReference>
<dbReference type="OrthoDB" id="9807419at2"/>
<dbReference type="CDD" id="cd06089">
    <property type="entry name" value="KOW_RPL26"/>
    <property type="match status" value="1"/>
</dbReference>
<organism evidence="12 13">
    <name type="scientific">Anaerosalibacter massiliensis</name>
    <dbReference type="NCBI Taxonomy" id="1347392"/>
    <lineage>
        <taxon>Bacteria</taxon>
        <taxon>Bacillati</taxon>
        <taxon>Bacillota</taxon>
        <taxon>Tissierellia</taxon>
        <taxon>Tissierellales</taxon>
        <taxon>Sporanaerobacteraceae</taxon>
        <taxon>Anaerosalibacter</taxon>
    </lineage>
</organism>
<dbReference type="AlphaFoldDB" id="A0A9X2MGD1"/>
<keyword evidence="4 10" id="KW-0699">rRNA-binding</keyword>
<keyword evidence="5 10" id="KW-0694">RNA-binding</keyword>
<keyword evidence="13" id="KW-1185">Reference proteome</keyword>
<evidence type="ECO:0000256" key="9">
    <source>
        <dbReference type="ARBA" id="ARBA00058688"/>
    </source>
</evidence>
<dbReference type="Pfam" id="PF17136">
    <property type="entry name" value="ribosomal_L24"/>
    <property type="match status" value="1"/>
</dbReference>
<dbReference type="InterPro" id="IPR057264">
    <property type="entry name" value="Ribosomal_uL24_C"/>
</dbReference>
<dbReference type="Gene3D" id="2.30.30.30">
    <property type="match status" value="1"/>
</dbReference>
<dbReference type="RefSeq" id="WP_042679542.1">
    <property type="nucleotide sequence ID" value="NZ_CABKTM010000013.1"/>
</dbReference>
<dbReference type="PANTHER" id="PTHR12903">
    <property type="entry name" value="MITOCHONDRIAL RIBOSOMAL PROTEIN L24"/>
    <property type="match status" value="1"/>
</dbReference>
<accession>A0A9X2MGD1</accession>
<dbReference type="EMBL" id="JANJZL010000002">
    <property type="protein sequence ID" value="MCR2043520.1"/>
    <property type="molecule type" value="Genomic_DNA"/>
</dbReference>
<dbReference type="InterPro" id="IPR008991">
    <property type="entry name" value="Translation_prot_SH3-like_sf"/>
</dbReference>
<dbReference type="SMART" id="SM00739">
    <property type="entry name" value="KOW"/>
    <property type="match status" value="1"/>
</dbReference>
<dbReference type="FunFam" id="2.30.30.30:FF:000004">
    <property type="entry name" value="50S ribosomal protein L24"/>
    <property type="match status" value="1"/>
</dbReference>
<comment type="similarity">
    <text evidence="2 10">Belongs to the universal ribosomal protein uL24 family.</text>
</comment>
<dbReference type="GO" id="GO:0006412">
    <property type="term" value="P:translation"/>
    <property type="evidence" value="ECO:0007669"/>
    <property type="project" value="UniProtKB-UniRule"/>
</dbReference>
<dbReference type="GO" id="GO:0003735">
    <property type="term" value="F:structural constituent of ribosome"/>
    <property type="evidence" value="ECO:0007669"/>
    <property type="project" value="InterPro"/>
</dbReference>
<comment type="subunit">
    <text evidence="3 10">Part of the 50S ribosomal subunit.</text>
</comment>
<evidence type="ECO:0000256" key="8">
    <source>
        <dbReference type="ARBA" id="ARBA00035206"/>
    </source>
</evidence>
<dbReference type="InterPro" id="IPR014722">
    <property type="entry name" value="Rib_uL2_dom2"/>
</dbReference>
<evidence type="ECO:0000313" key="12">
    <source>
        <dbReference type="EMBL" id="MCR2043520.1"/>
    </source>
</evidence>
<evidence type="ECO:0000256" key="5">
    <source>
        <dbReference type="ARBA" id="ARBA00022884"/>
    </source>
</evidence>
<feature type="domain" description="KOW" evidence="11">
    <location>
        <begin position="2"/>
        <end position="29"/>
    </location>
</feature>
<dbReference type="InterPro" id="IPR005824">
    <property type="entry name" value="KOW"/>
</dbReference>
<sequence>MKIKSGDTVIVISGKDIGKKGKVLTVLPKKNRVIVEGVNMLTKHQKSTGPMQEGGIINQEGPLDVSNVMYYCDRDKKGVRIGYKFLENGKKVRVCKECGEELD</sequence>
<proteinExistence type="inferred from homology"/>
<dbReference type="NCBIfam" id="TIGR01079">
    <property type="entry name" value="rplX_bact"/>
    <property type="match status" value="1"/>
</dbReference>
<evidence type="ECO:0000256" key="6">
    <source>
        <dbReference type="ARBA" id="ARBA00022980"/>
    </source>
</evidence>
<keyword evidence="6 10" id="KW-0689">Ribosomal protein</keyword>
<evidence type="ECO:0000256" key="7">
    <source>
        <dbReference type="ARBA" id="ARBA00023274"/>
    </source>
</evidence>
<dbReference type="GO" id="GO:0019843">
    <property type="term" value="F:rRNA binding"/>
    <property type="evidence" value="ECO:0007669"/>
    <property type="project" value="UniProtKB-UniRule"/>
</dbReference>
<comment type="caution">
    <text evidence="12">The sequence shown here is derived from an EMBL/GenBank/DDBJ whole genome shotgun (WGS) entry which is preliminary data.</text>
</comment>
<name>A0A9X2MGD1_9FIRM</name>
<dbReference type="HAMAP" id="MF_01326_B">
    <property type="entry name" value="Ribosomal_uL24_B"/>
    <property type="match status" value="1"/>
</dbReference>
<gene>
    <name evidence="10 12" type="primary">rplX</name>
    <name evidence="12" type="ORF">NSA23_05240</name>
</gene>